<evidence type="ECO:0000313" key="4">
    <source>
        <dbReference type="EMBL" id="AAM02458.1"/>
    </source>
</evidence>
<dbReference type="HOGENOM" id="CLU_040681_9_3_2"/>
<organism evidence="4 5">
    <name type="scientific">Methanopyrus kandleri (strain AV19 / DSM 6324 / JCM 9639 / NBRC 100938)</name>
    <dbReference type="NCBI Taxonomy" id="190192"/>
    <lineage>
        <taxon>Archaea</taxon>
        <taxon>Methanobacteriati</taxon>
        <taxon>Methanobacteriota</taxon>
        <taxon>Methanomada group</taxon>
        <taxon>Methanopyri</taxon>
        <taxon>Methanopyrales</taxon>
        <taxon>Methanopyraceae</taxon>
        <taxon>Methanopyrus</taxon>
    </lineage>
</organism>
<dbReference type="SUPFAM" id="SSF54631">
    <property type="entry name" value="CBS-domain pair"/>
    <property type="match status" value="1"/>
</dbReference>
<dbReference type="PROSITE" id="PS51371">
    <property type="entry name" value="CBS"/>
    <property type="match status" value="2"/>
</dbReference>
<evidence type="ECO:0000256" key="1">
    <source>
        <dbReference type="ARBA" id="ARBA00023122"/>
    </source>
</evidence>
<keyword evidence="5" id="KW-1185">Reference proteome</keyword>
<keyword evidence="1 2" id="KW-0129">CBS domain</keyword>
<sequence length="122" mass="12918">MPTVRDAMTEDVVVVGPDEPLERVLRTFASESIHGVPVVEGGRLIGIVTSVDVVRALASGEWRELTAGDVTRKAVTVDPDEDLETALDLMAAVGEDRAVVVEDGEIVGVVTVLDAIRVLLGE</sequence>
<dbReference type="SMART" id="SM00116">
    <property type="entry name" value="CBS"/>
    <property type="match status" value="2"/>
</dbReference>
<dbReference type="InterPro" id="IPR000644">
    <property type="entry name" value="CBS_dom"/>
</dbReference>
<proteinExistence type="predicted"/>
<dbReference type="RefSeq" id="WP_011019613.1">
    <property type="nucleotide sequence ID" value="NC_003551.1"/>
</dbReference>
<dbReference type="InterPro" id="IPR051257">
    <property type="entry name" value="Diverse_CBS-Domain"/>
</dbReference>
<protein>
    <submittedName>
        <fullName evidence="4">CBS-domain</fullName>
    </submittedName>
</protein>
<dbReference type="PaxDb" id="190192-MK1245"/>
<feature type="domain" description="CBS" evidence="3">
    <location>
        <begin position="70"/>
        <end position="122"/>
    </location>
</feature>
<dbReference type="STRING" id="190192.MK1245"/>
<name>Q8TVZ3_METKA</name>
<reference evidence="4 5" key="1">
    <citation type="journal article" date="2002" name="Proc. Natl. Acad. Sci. U.S.A.">
        <title>The complete genome of hyperthermophile Methanopyrus kandleri AV19 and monophyly of archaeal methanogens.</title>
        <authorList>
            <person name="Slesarev A.I."/>
            <person name="Mezhevaya K.V."/>
            <person name="Makarova K.S."/>
            <person name="Polushin N.N."/>
            <person name="Shcherbinina O.V."/>
            <person name="Shakhova V.V."/>
            <person name="Belova G.I."/>
            <person name="Aravind L."/>
            <person name="Natale D.A."/>
            <person name="Rogozin I.B."/>
            <person name="Tatusov R.L."/>
            <person name="Wolf Y.I."/>
            <person name="Stetter K.O."/>
            <person name="Malykh A.G."/>
            <person name="Koonin E.V."/>
            <person name="Kozyavkin S.A."/>
        </authorList>
    </citation>
    <scope>NUCLEOTIDE SEQUENCE [LARGE SCALE GENOMIC DNA]</scope>
    <source>
        <strain evidence="5">AV19 / DSM 6324 / JCM 9639 / NBRC 100938</strain>
    </source>
</reference>
<dbReference type="PANTHER" id="PTHR43080">
    <property type="entry name" value="CBS DOMAIN-CONTAINING PROTEIN CBSX3, MITOCHONDRIAL"/>
    <property type="match status" value="1"/>
</dbReference>
<dbReference type="EnsemblBacteria" id="AAM02458">
    <property type="protein sequence ID" value="AAM02458"/>
    <property type="gene ID" value="MK1245"/>
</dbReference>
<feature type="domain" description="CBS" evidence="3">
    <location>
        <begin position="8"/>
        <end position="65"/>
    </location>
</feature>
<dbReference type="InterPro" id="IPR046342">
    <property type="entry name" value="CBS_dom_sf"/>
</dbReference>
<gene>
    <name evidence="4" type="ordered locus">MK1245</name>
</gene>
<dbReference type="PANTHER" id="PTHR43080:SF2">
    <property type="entry name" value="CBS DOMAIN-CONTAINING PROTEIN"/>
    <property type="match status" value="1"/>
</dbReference>
<dbReference type="AlphaFoldDB" id="Q8TVZ3"/>
<dbReference type="Proteomes" id="UP000001826">
    <property type="component" value="Chromosome"/>
</dbReference>
<evidence type="ECO:0000259" key="3">
    <source>
        <dbReference type="PROSITE" id="PS51371"/>
    </source>
</evidence>
<dbReference type="InParanoid" id="Q8TVZ3"/>
<dbReference type="OrthoDB" id="43333at2157"/>
<dbReference type="Pfam" id="PF00571">
    <property type="entry name" value="CBS"/>
    <property type="match status" value="2"/>
</dbReference>
<evidence type="ECO:0000313" key="5">
    <source>
        <dbReference type="Proteomes" id="UP000001826"/>
    </source>
</evidence>
<evidence type="ECO:0000256" key="2">
    <source>
        <dbReference type="PROSITE-ProRule" id="PRU00703"/>
    </source>
</evidence>
<dbReference type="EMBL" id="AE009439">
    <property type="protein sequence ID" value="AAM02458.1"/>
    <property type="molecule type" value="Genomic_DNA"/>
</dbReference>
<dbReference type="KEGG" id="mka:MK1245"/>
<dbReference type="Gene3D" id="3.10.580.10">
    <property type="entry name" value="CBS-domain"/>
    <property type="match status" value="2"/>
</dbReference>
<dbReference type="GeneID" id="1477840"/>
<accession>Q8TVZ3</accession>